<comment type="caution">
    <text evidence="1">The sequence shown here is derived from an EMBL/GenBank/DDBJ whole genome shotgun (WGS) entry which is preliminary data.</text>
</comment>
<dbReference type="AlphaFoldDB" id="A0A9D4GTX7"/>
<dbReference type="Proteomes" id="UP000828390">
    <property type="component" value="Unassembled WGS sequence"/>
</dbReference>
<proteinExistence type="predicted"/>
<organism evidence="1 2">
    <name type="scientific">Dreissena polymorpha</name>
    <name type="common">Zebra mussel</name>
    <name type="synonym">Mytilus polymorpha</name>
    <dbReference type="NCBI Taxonomy" id="45954"/>
    <lineage>
        <taxon>Eukaryota</taxon>
        <taxon>Metazoa</taxon>
        <taxon>Spiralia</taxon>
        <taxon>Lophotrochozoa</taxon>
        <taxon>Mollusca</taxon>
        <taxon>Bivalvia</taxon>
        <taxon>Autobranchia</taxon>
        <taxon>Heteroconchia</taxon>
        <taxon>Euheterodonta</taxon>
        <taxon>Imparidentia</taxon>
        <taxon>Neoheterodontei</taxon>
        <taxon>Myida</taxon>
        <taxon>Dreissenoidea</taxon>
        <taxon>Dreissenidae</taxon>
        <taxon>Dreissena</taxon>
    </lineage>
</organism>
<evidence type="ECO:0000313" key="1">
    <source>
        <dbReference type="EMBL" id="KAH3823606.1"/>
    </source>
</evidence>
<sequence>MATANPAAFIDHMTVLKQMVDQQAAFLHQVVQIVGAVGTVSQREDPGPSAEGGPQEIVGGIVVELIRGPQEIVGGIVVDLIRGPQEIVGGIVEDLIRGPQEIIPGDLISGPHKKVGGIVEDLIRRPQEIVGGIVEDLVRRPQEIVGGIVVDLIRGPQEITTRNNLVRRPQEIIGGIVVDLVRRTQEIIGGIVVDLVRRPQEIIGGIVVDLVRRPQEIIGGITTRKLRWYCRRLDKETTINKNIGGILEEVIRRPQEIVGGIVEDLIRGPQEIVGVHETTVNRLEVIACGLVEVRTTRNSRRPLEIAVEEKVEDGLEEIDSGKAWFWGSKEIVDAPEEICGHEEISDRGHGHHHHPMLWASGNSNPIALVPVSRACQNLPGMNSCLTLKHSDIN</sequence>
<name>A0A9D4GTX7_DREPO</name>
<gene>
    <name evidence="1" type="ORF">DPMN_125415</name>
</gene>
<keyword evidence="2" id="KW-1185">Reference proteome</keyword>
<dbReference type="EMBL" id="JAIWYP010000005">
    <property type="protein sequence ID" value="KAH3823606.1"/>
    <property type="molecule type" value="Genomic_DNA"/>
</dbReference>
<protein>
    <submittedName>
        <fullName evidence="1">Uncharacterized protein</fullName>
    </submittedName>
</protein>
<accession>A0A9D4GTX7</accession>
<reference evidence="1" key="2">
    <citation type="submission" date="2020-11" db="EMBL/GenBank/DDBJ databases">
        <authorList>
            <person name="McCartney M.A."/>
            <person name="Auch B."/>
            <person name="Kono T."/>
            <person name="Mallez S."/>
            <person name="Becker A."/>
            <person name="Gohl D.M."/>
            <person name="Silverstein K.A.T."/>
            <person name="Koren S."/>
            <person name="Bechman K.B."/>
            <person name="Herman A."/>
            <person name="Abrahante J.E."/>
            <person name="Garbe J."/>
        </authorList>
    </citation>
    <scope>NUCLEOTIDE SEQUENCE</scope>
    <source>
        <strain evidence="1">Duluth1</strain>
        <tissue evidence="1">Whole animal</tissue>
    </source>
</reference>
<reference evidence="1" key="1">
    <citation type="journal article" date="2019" name="bioRxiv">
        <title>The Genome of the Zebra Mussel, Dreissena polymorpha: A Resource for Invasive Species Research.</title>
        <authorList>
            <person name="McCartney M.A."/>
            <person name="Auch B."/>
            <person name="Kono T."/>
            <person name="Mallez S."/>
            <person name="Zhang Y."/>
            <person name="Obille A."/>
            <person name="Becker A."/>
            <person name="Abrahante J.E."/>
            <person name="Garbe J."/>
            <person name="Badalamenti J.P."/>
            <person name="Herman A."/>
            <person name="Mangelson H."/>
            <person name="Liachko I."/>
            <person name="Sullivan S."/>
            <person name="Sone E.D."/>
            <person name="Koren S."/>
            <person name="Silverstein K.A.T."/>
            <person name="Beckman K.B."/>
            <person name="Gohl D.M."/>
        </authorList>
    </citation>
    <scope>NUCLEOTIDE SEQUENCE</scope>
    <source>
        <strain evidence="1">Duluth1</strain>
        <tissue evidence="1">Whole animal</tissue>
    </source>
</reference>
<evidence type="ECO:0000313" key="2">
    <source>
        <dbReference type="Proteomes" id="UP000828390"/>
    </source>
</evidence>